<accession>A0A7G7CNT5</accession>
<dbReference type="SUPFAM" id="SSF46689">
    <property type="entry name" value="Homeodomain-like"/>
    <property type="match status" value="1"/>
</dbReference>
<reference evidence="5 6" key="1">
    <citation type="submission" date="2020-07" db="EMBL/GenBank/DDBJ databases">
        <title>Complete genome and description of Corynebacterium incognita strain Marseille-Q3630 sp. nov.</title>
        <authorList>
            <person name="Boxberger M."/>
        </authorList>
    </citation>
    <scope>NUCLEOTIDE SEQUENCE [LARGE SCALE GENOMIC DNA]</scope>
    <source>
        <strain evidence="5 6">Marseille-Q3630</strain>
    </source>
</reference>
<dbReference type="PRINTS" id="PR00455">
    <property type="entry name" value="HTHTETR"/>
</dbReference>
<dbReference type="InterPro" id="IPR001647">
    <property type="entry name" value="HTH_TetR"/>
</dbReference>
<dbReference type="InterPro" id="IPR036271">
    <property type="entry name" value="Tet_transcr_reg_TetR-rel_C_sf"/>
</dbReference>
<gene>
    <name evidence="5" type="ORF">H0194_09385</name>
</gene>
<dbReference type="Pfam" id="PF00440">
    <property type="entry name" value="TetR_N"/>
    <property type="match status" value="1"/>
</dbReference>
<dbReference type="SUPFAM" id="SSF48498">
    <property type="entry name" value="Tetracyclin repressor-like, C-terminal domain"/>
    <property type="match status" value="1"/>
</dbReference>
<dbReference type="Proteomes" id="UP000515743">
    <property type="component" value="Chromosome"/>
</dbReference>
<feature type="DNA-binding region" description="H-T-H motif" evidence="2">
    <location>
        <begin position="32"/>
        <end position="51"/>
    </location>
</feature>
<dbReference type="InterPro" id="IPR045823">
    <property type="entry name" value="TetR_C_32"/>
</dbReference>
<proteinExistence type="predicted"/>
<dbReference type="EMBL" id="CP059404">
    <property type="protein sequence ID" value="QNE89251.1"/>
    <property type="molecule type" value="Genomic_DNA"/>
</dbReference>
<dbReference type="Gene3D" id="1.10.357.10">
    <property type="entry name" value="Tetracycline Repressor, domain 2"/>
    <property type="match status" value="1"/>
</dbReference>
<dbReference type="PANTHER" id="PTHR30055:SF227">
    <property type="entry name" value="TRANSCRIPTIONAL REGULATORY PROTEIN (PROBABLY TETR-FAMILY)-RELATED"/>
    <property type="match status" value="1"/>
</dbReference>
<organism evidence="5 6">
    <name type="scientific">Corynebacterium incognita</name>
    <dbReference type="NCBI Taxonomy" id="2754725"/>
    <lineage>
        <taxon>Bacteria</taxon>
        <taxon>Bacillati</taxon>
        <taxon>Actinomycetota</taxon>
        <taxon>Actinomycetes</taxon>
        <taxon>Mycobacteriales</taxon>
        <taxon>Corynebacteriaceae</taxon>
        <taxon>Corynebacterium</taxon>
    </lineage>
</organism>
<name>A0A7G7CNT5_9CORY</name>
<keyword evidence="1 2" id="KW-0238">DNA-binding</keyword>
<dbReference type="KEGG" id="cik:H0194_09385"/>
<keyword evidence="6" id="KW-1185">Reference proteome</keyword>
<evidence type="ECO:0000256" key="3">
    <source>
        <dbReference type="SAM" id="MobiDB-lite"/>
    </source>
</evidence>
<protein>
    <submittedName>
        <fullName evidence="5">TetR/AcrR family transcriptional regulator</fullName>
    </submittedName>
</protein>
<evidence type="ECO:0000256" key="1">
    <source>
        <dbReference type="ARBA" id="ARBA00023125"/>
    </source>
</evidence>
<evidence type="ECO:0000259" key="4">
    <source>
        <dbReference type="PROSITE" id="PS50977"/>
    </source>
</evidence>
<feature type="domain" description="HTH tetR-type" evidence="4">
    <location>
        <begin position="9"/>
        <end position="69"/>
    </location>
</feature>
<dbReference type="RefSeq" id="WP_185175628.1">
    <property type="nucleotide sequence ID" value="NZ_CP059404.1"/>
</dbReference>
<sequence>MVQKRMTGQMRREQLIEVGRAAFAELGFDGAGVEEIAHRAGVSKPVVYEHFGGKEGLYAVVIDREMRALEDVVMEALVSGSWKQRIEKAALALLTYVDEQTDGFVILVRDSKRGTERSYSTLLNAAVNEVSYILAEAFEHRGLDAALAPLYAQALVGMVANTAQWWLDVRSPAKEEVAAHIVNLSWHGLRGLQQQPKLSAFDSDTLPGTAPDSAPEAEPAPAPPAAPVKDETN</sequence>
<dbReference type="PROSITE" id="PS50977">
    <property type="entry name" value="HTH_TETR_2"/>
    <property type="match status" value="1"/>
</dbReference>
<evidence type="ECO:0000313" key="6">
    <source>
        <dbReference type="Proteomes" id="UP000515743"/>
    </source>
</evidence>
<evidence type="ECO:0000256" key="2">
    <source>
        <dbReference type="PROSITE-ProRule" id="PRU00335"/>
    </source>
</evidence>
<dbReference type="PANTHER" id="PTHR30055">
    <property type="entry name" value="HTH-TYPE TRANSCRIPTIONAL REGULATOR RUTR"/>
    <property type="match status" value="1"/>
</dbReference>
<evidence type="ECO:0000313" key="5">
    <source>
        <dbReference type="EMBL" id="QNE89251.1"/>
    </source>
</evidence>
<dbReference type="AlphaFoldDB" id="A0A7G7CNT5"/>
<dbReference type="Pfam" id="PF19344">
    <property type="entry name" value="TetR_C_32"/>
    <property type="match status" value="1"/>
</dbReference>
<dbReference type="GO" id="GO:0000976">
    <property type="term" value="F:transcription cis-regulatory region binding"/>
    <property type="evidence" value="ECO:0007669"/>
    <property type="project" value="TreeGrafter"/>
</dbReference>
<dbReference type="InterPro" id="IPR050109">
    <property type="entry name" value="HTH-type_TetR-like_transc_reg"/>
</dbReference>
<feature type="region of interest" description="Disordered" evidence="3">
    <location>
        <begin position="197"/>
        <end position="233"/>
    </location>
</feature>
<dbReference type="InterPro" id="IPR009057">
    <property type="entry name" value="Homeodomain-like_sf"/>
</dbReference>
<dbReference type="GO" id="GO:0003700">
    <property type="term" value="F:DNA-binding transcription factor activity"/>
    <property type="evidence" value="ECO:0007669"/>
    <property type="project" value="TreeGrafter"/>
</dbReference>